<dbReference type="GO" id="GO:0005524">
    <property type="term" value="F:ATP binding"/>
    <property type="evidence" value="ECO:0007669"/>
    <property type="project" value="InterPro"/>
</dbReference>
<evidence type="ECO:0000313" key="3">
    <source>
        <dbReference type="EMBL" id="GES80943.1"/>
    </source>
</evidence>
<dbReference type="InterPro" id="IPR051681">
    <property type="entry name" value="Ser/Thr_Kinases-Pseudokinases"/>
</dbReference>
<dbReference type="EMBL" id="BEXD01004033">
    <property type="protein sequence ID" value="GBC05832.1"/>
    <property type="molecule type" value="Genomic_DNA"/>
</dbReference>
<dbReference type="PANTHER" id="PTHR44329">
    <property type="entry name" value="SERINE/THREONINE-PROTEIN KINASE TNNI3K-RELATED"/>
    <property type="match status" value="1"/>
</dbReference>
<feature type="domain" description="Protein kinase" evidence="1">
    <location>
        <begin position="137"/>
        <end position="406"/>
    </location>
</feature>
<sequence>MAAIQKELIYAEIHRIEELAEHNIQNDKEKQYEFIKQTLRDDKSLTNDEKSYAMKLINKKIDKYKVRENKGSRRICENCQRKCLATLYCEYCVRNYLRAKFSSWTSENNIIDNLIRECQMETLKPDNIVEWIPYDNFQNINYLIENGRSMIHKAVWIDGYYDEWDSKEKQLRRIGEKPDMILKRLVNVERASKNWIDEAKTYLNMSNKYGEVLTCYGLTKDPSDGSYMLVMNKSHMNLREYLRRNYNNITWKERIQIADDIIYALSRIHKEGKVHKNLHSGNILFNQTSQLFYISDLGFCGPADRPSNSIYGNLPYIAPEVIAGKEVTYASDIYSIGILLWEISSGQPPFIYHENDHFLAINIVNGIRPKIGSGIPLEYKKLMVQCWDADPMKRPNLIDLYNKIFEMRKHSQNISINSNSNISRNRSLIKKFIKKIKIFQSPESKTSNKPETNEFGDETDYKLFESKVYSFENFPEQRNGTEEEQEAFHNKYYNFGVSNDIDENILSIMQSSSVFKDNNEKLLEIPQINLDNDIQKNYGRESIQPIINIVTSDEHELYNNPNLHSEDQDELEIPWKV</sequence>
<dbReference type="Pfam" id="PF07714">
    <property type="entry name" value="PK_Tyr_Ser-Thr"/>
    <property type="match status" value="1"/>
</dbReference>
<dbReference type="InterPro" id="IPR001245">
    <property type="entry name" value="Ser-Thr/Tyr_kinase_cat_dom"/>
</dbReference>
<organism evidence="2 4">
    <name type="scientific">Rhizophagus clarus</name>
    <dbReference type="NCBI Taxonomy" id="94130"/>
    <lineage>
        <taxon>Eukaryota</taxon>
        <taxon>Fungi</taxon>
        <taxon>Fungi incertae sedis</taxon>
        <taxon>Mucoromycota</taxon>
        <taxon>Glomeromycotina</taxon>
        <taxon>Glomeromycetes</taxon>
        <taxon>Glomerales</taxon>
        <taxon>Glomeraceae</taxon>
        <taxon>Rhizophagus</taxon>
    </lineage>
</organism>
<dbReference type="AlphaFoldDB" id="A0A2Z6S9Z4"/>
<proteinExistence type="predicted"/>
<keyword evidence="4" id="KW-1185">Reference proteome</keyword>
<dbReference type="PROSITE" id="PS50011">
    <property type="entry name" value="PROTEIN_KINASE_DOM"/>
    <property type="match status" value="1"/>
</dbReference>
<dbReference type="OrthoDB" id="2336955at2759"/>
<evidence type="ECO:0000259" key="1">
    <source>
        <dbReference type="PROSITE" id="PS50011"/>
    </source>
</evidence>
<protein>
    <submittedName>
        <fullName evidence="3">Kinase-like domain-containing protein</fullName>
    </submittedName>
</protein>
<dbReference type="InterPro" id="IPR011009">
    <property type="entry name" value="Kinase-like_dom_sf"/>
</dbReference>
<dbReference type="EMBL" id="BLAL01000053">
    <property type="protein sequence ID" value="GES80943.1"/>
    <property type="molecule type" value="Genomic_DNA"/>
</dbReference>
<dbReference type="Proteomes" id="UP000615446">
    <property type="component" value="Unassembled WGS sequence"/>
</dbReference>
<evidence type="ECO:0000313" key="4">
    <source>
        <dbReference type="Proteomes" id="UP000247702"/>
    </source>
</evidence>
<dbReference type="Proteomes" id="UP000247702">
    <property type="component" value="Unassembled WGS sequence"/>
</dbReference>
<dbReference type="GO" id="GO:0004674">
    <property type="term" value="F:protein serine/threonine kinase activity"/>
    <property type="evidence" value="ECO:0007669"/>
    <property type="project" value="TreeGrafter"/>
</dbReference>
<evidence type="ECO:0000313" key="2">
    <source>
        <dbReference type="EMBL" id="GBC05832.1"/>
    </source>
</evidence>
<gene>
    <name evidence="3" type="ORF">RCL2_000820300</name>
    <name evidence="2" type="ORF">RclHR1_06460003</name>
</gene>
<name>A0A2Z6S9Z4_9GLOM</name>
<reference evidence="2 4" key="1">
    <citation type="submission" date="2017-11" db="EMBL/GenBank/DDBJ databases">
        <title>The genome of Rhizophagus clarus HR1 reveals common genetic basis of auxotrophy among arbuscular mycorrhizal fungi.</title>
        <authorList>
            <person name="Kobayashi Y."/>
        </authorList>
    </citation>
    <scope>NUCLEOTIDE SEQUENCE [LARGE SCALE GENOMIC DNA]</scope>
    <source>
        <strain evidence="2 4">HR1</strain>
    </source>
</reference>
<dbReference type="InterPro" id="IPR000719">
    <property type="entry name" value="Prot_kinase_dom"/>
</dbReference>
<dbReference type="SUPFAM" id="SSF56112">
    <property type="entry name" value="Protein kinase-like (PK-like)"/>
    <property type="match status" value="1"/>
</dbReference>
<reference evidence="3" key="2">
    <citation type="submission" date="2019-10" db="EMBL/GenBank/DDBJ databases">
        <title>Conservation and host-specific expression of non-tandemly repeated heterogenous ribosome RNA gene in arbuscular mycorrhizal fungi.</title>
        <authorList>
            <person name="Maeda T."/>
            <person name="Kobayashi Y."/>
            <person name="Nakagawa T."/>
            <person name="Ezawa T."/>
            <person name="Yamaguchi K."/>
            <person name="Bino T."/>
            <person name="Nishimoto Y."/>
            <person name="Shigenobu S."/>
            <person name="Kawaguchi M."/>
        </authorList>
    </citation>
    <scope>NUCLEOTIDE SEQUENCE</scope>
    <source>
        <strain evidence="3">HR1</strain>
    </source>
</reference>
<accession>A0A2Z6S9Z4</accession>
<dbReference type="Gene3D" id="1.10.510.10">
    <property type="entry name" value="Transferase(Phosphotransferase) domain 1"/>
    <property type="match status" value="1"/>
</dbReference>
<comment type="caution">
    <text evidence="2">The sequence shown here is derived from an EMBL/GenBank/DDBJ whole genome shotgun (WGS) entry which is preliminary data.</text>
</comment>
<keyword evidence="3" id="KW-0418">Kinase</keyword>
<dbReference type="PANTHER" id="PTHR44329:SF6">
    <property type="entry name" value="RECEPTOR-INTERACTING SERINE_THREONINE-PROTEIN KINASE 1"/>
    <property type="match status" value="1"/>
</dbReference>
<keyword evidence="3" id="KW-0808">Transferase</keyword>